<dbReference type="Gene3D" id="3.40.50.10320">
    <property type="entry name" value="LmbE-like"/>
    <property type="match status" value="1"/>
</dbReference>
<dbReference type="EMBL" id="UGVI01000001">
    <property type="protein sequence ID" value="SUE13331.1"/>
    <property type="molecule type" value="Genomic_DNA"/>
</dbReference>
<dbReference type="SUPFAM" id="SSF102588">
    <property type="entry name" value="LmbE-like"/>
    <property type="match status" value="1"/>
</dbReference>
<dbReference type="AlphaFoldDB" id="A0A379LTC4"/>
<keyword evidence="1" id="KW-0862">Zinc</keyword>
<protein>
    <submittedName>
        <fullName evidence="2">LMBE-like protein</fullName>
        <ecNumber evidence="2">3.5.1.103</ecNumber>
    </submittedName>
</protein>
<evidence type="ECO:0000313" key="3">
    <source>
        <dbReference type="Proteomes" id="UP000254569"/>
    </source>
</evidence>
<keyword evidence="3" id="KW-1185">Reference proteome</keyword>
<dbReference type="InterPro" id="IPR024078">
    <property type="entry name" value="LmbE-like_dom_sf"/>
</dbReference>
<dbReference type="Pfam" id="PF02585">
    <property type="entry name" value="PIG-L"/>
    <property type="match status" value="1"/>
</dbReference>
<dbReference type="Proteomes" id="UP000254569">
    <property type="component" value="Unassembled WGS sequence"/>
</dbReference>
<accession>A0A379LTC4</accession>
<dbReference type="GO" id="GO:0016137">
    <property type="term" value="P:glycoside metabolic process"/>
    <property type="evidence" value="ECO:0007669"/>
    <property type="project" value="UniProtKB-ARBA"/>
</dbReference>
<dbReference type="PANTHER" id="PTHR12993:SF26">
    <property type="entry name" value="1D-MYO-INOSITOL 2-ACETAMIDO-2-DEOXY-ALPHA-D-GLUCOPYRANOSIDE DEACETYLASE"/>
    <property type="match status" value="1"/>
</dbReference>
<gene>
    <name evidence="2" type="primary">mshB_1</name>
    <name evidence="2" type="ORF">NCTC13296_00139</name>
</gene>
<proteinExistence type="predicted"/>
<dbReference type="EC" id="3.5.1.103" evidence="2"/>
<reference evidence="2 3" key="1">
    <citation type="submission" date="2018-06" db="EMBL/GenBank/DDBJ databases">
        <authorList>
            <consortium name="Pathogen Informatics"/>
            <person name="Doyle S."/>
        </authorList>
    </citation>
    <scope>NUCLEOTIDE SEQUENCE [LARGE SCALE GENOMIC DNA]</scope>
    <source>
        <strain evidence="2 3">NCTC13296</strain>
    </source>
</reference>
<keyword evidence="2" id="KW-0378">Hydrolase</keyword>
<sequence length="281" mass="29793">MKQGLAATPSGQRASMNAMSVLLCFHAHPDDEVFLTGGVMRLAADAGHRVVLVVATDGARGEYPDGLLAPGESLAARRTKELEESARALGAARVVSFGYGDSGMAGTSGNQDPDAFANADPGEAGARLAAVIEQERADVVTIYDAHGGYGHPDHIQVHRAGVHAERMTGHDTVYEASTNRDHLKRLFSALPDAPDDVRPPDLETFGLPESELTTAVDVSTALDAKRAAMVGYESQIGDFGPMLTMPEEHLRAAFGVEWFRRRGGAPGLRETGLPLRPPTST</sequence>
<name>A0A379LTC4_9NOCA</name>
<dbReference type="GO" id="GO:0035595">
    <property type="term" value="F:N-acetylglucosaminylinositol deacetylase activity"/>
    <property type="evidence" value="ECO:0007669"/>
    <property type="project" value="UniProtKB-EC"/>
</dbReference>
<evidence type="ECO:0000256" key="1">
    <source>
        <dbReference type="ARBA" id="ARBA00022833"/>
    </source>
</evidence>
<dbReference type="PANTHER" id="PTHR12993">
    <property type="entry name" value="N-ACETYLGLUCOSAMINYL-PHOSPHATIDYLINOSITOL DE-N-ACETYLASE-RELATED"/>
    <property type="match status" value="1"/>
</dbReference>
<evidence type="ECO:0000313" key="2">
    <source>
        <dbReference type="EMBL" id="SUE13331.1"/>
    </source>
</evidence>
<dbReference type="InterPro" id="IPR003737">
    <property type="entry name" value="GlcNAc_PI_deacetylase-related"/>
</dbReference>
<organism evidence="2 3">
    <name type="scientific">Rhodococcus gordoniae</name>
    <dbReference type="NCBI Taxonomy" id="223392"/>
    <lineage>
        <taxon>Bacteria</taxon>
        <taxon>Bacillati</taxon>
        <taxon>Actinomycetota</taxon>
        <taxon>Actinomycetes</taxon>
        <taxon>Mycobacteriales</taxon>
        <taxon>Nocardiaceae</taxon>
        <taxon>Rhodococcus</taxon>
    </lineage>
</organism>